<evidence type="ECO:0000256" key="5">
    <source>
        <dbReference type="SAM" id="MobiDB-lite"/>
    </source>
</evidence>
<feature type="transmembrane region" description="Helical" evidence="6">
    <location>
        <begin position="488"/>
        <end position="510"/>
    </location>
</feature>
<dbReference type="SMART" id="SM01017">
    <property type="entry name" value="Arrestin_C"/>
    <property type="match status" value="1"/>
</dbReference>
<dbReference type="InterPro" id="IPR020846">
    <property type="entry name" value="MFS_dom"/>
</dbReference>
<feature type="domain" description="Major facilitator superfamily (MFS) profile" evidence="7">
    <location>
        <begin position="398"/>
        <end position="849"/>
    </location>
</feature>
<feature type="transmembrane region" description="Helical" evidence="6">
    <location>
        <begin position="662"/>
        <end position="683"/>
    </location>
</feature>
<dbReference type="InterPro" id="IPR014752">
    <property type="entry name" value="Arrestin-like_C"/>
</dbReference>
<dbReference type="GO" id="GO:0022857">
    <property type="term" value="F:transmembrane transporter activity"/>
    <property type="evidence" value="ECO:0007669"/>
    <property type="project" value="InterPro"/>
</dbReference>
<feature type="transmembrane region" description="Helical" evidence="6">
    <location>
        <begin position="620"/>
        <end position="641"/>
    </location>
</feature>
<dbReference type="Pfam" id="PF07690">
    <property type="entry name" value="MFS_1"/>
    <property type="match status" value="1"/>
</dbReference>
<evidence type="ECO:0000256" key="3">
    <source>
        <dbReference type="ARBA" id="ARBA00022989"/>
    </source>
</evidence>
<dbReference type="PANTHER" id="PTHR23501:SF201">
    <property type="entry name" value="MFS AFLATOXIN EFFLUX PUMP"/>
    <property type="match status" value="1"/>
</dbReference>
<dbReference type="InterPro" id="IPR036259">
    <property type="entry name" value="MFS_trans_sf"/>
</dbReference>
<feature type="transmembrane region" description="Helical" evidence="6">
    <location>
        <begin position="594"/>
        <end position="614"/>
    </location>
</feature>
<dbReference type="SUPFAM" id="SSF103473">
    <property type="entry name" value="MFS general substrate transporter"/>
    <property type="match status" value="1"/>
</dbReference>
<protein>
    <submittedName>
        <fullName evidence="8">Efflux pump antibiotic resistance protein</fullName>
    </submittedName>
</protein>
<dbReference type="PROSITE" id="PS50850">
    <property type="entry name" value="MFS"/>
    <property type="match status" value="1"/>
</dbReference>
<dbReference type="Proteomes" id="UP000231358">
    <property type="component" value="Unassembled WGS sequence"/>
</dbReference>
<organism evidence="8 9">
    <name type="scientific">Aspergillus arachidicola</name>
    <dbReference type="NCBI Taxonomy" id="656916"/>
    <lineage>
        <taxon>Eukaryota</taxon>
        <taxon>Fungi</taxon>
        <taxon>Dikarya</taxon>
        <taxon>Ascomycota</taxon>
        <taxon>Pezizomycotina</taxon>
        <taxon>Eurotiomycetes</taxon>
        <taxon>Eurotiomycetidae</taxon>
        <taxon>Eurotiales</taxon>
        <taxon>Aspergillaceae</taxon>
        <taxon>Aspergillus</taxon>
        <taxon>Aspergillus subgen. Circumdati</taxon>
    </lineage>
</organism>
<evidence type="ECO:0000256" key="6">
    <source>
        <dbReference type="SAM" id="Phobius"/>
    </source>
</evidence>
<dbReference type="Gene3D" id="2.60.40.640">
    <property type="match status" value="1"/>
</dbReference>
<reference evidence="8 9" key="1">
    <citation type="submission" date="2017-05" db="EMBL/GenBank/DDBJ databases">
        <title>Genome sequence for an aflatoxigenic pathogen of Argentinian peanut, Aspergillus arachidicola.</title>
        <authorList>
            <person name="Moore G."/>
            <person name="Beltz S.B."/>
            <person name="Mack B.M."/>
        </authorList>
    </citation>
    <scope>NUCLEOTIDE SEQUENCE [LARGE SCALE GENOMIC DNA]</scope>
    <source>
        <strain evidence="8 9">CBS 117610</strain>
    </source>
</reference>
<dbReference type="InterPro" id="IPR011022">
    <property type="entry name" value="Arrestin_C-like"/>
</dbReference>
<dbReference type="InterPro" id="IPR011021">
    <property type="entry name" value="Arrestin-like_N"/>
</dbReference>
<dbReference type="EMBL" id="NEXV01000266">
    <property type="protein sequence ID" value="PIG86263.1"/>
    <property type="molecule type" value="Genomic_DNA"/>
</dbReference>
<dbReference type="Gene3D" id="1.20.1250.20">
    <property type="entry name" value="MFS general substrate transporter like domains"/>
    <property type="match status" value="2"/>
</dbReference>
<proteinExistence type="predicted"/>
<evidence type="ECO:0000256" key="2">
    <source>
        <dbReference type="ARBA" id="ARBA00022692"/>
    </source>
</evidence>
<comment type="caution">
    <text evidence="8">The sequence shown here is derived from an EMBL/GenBank/DDBJ whole genome shotgun (WGS) entry which is preliminary data.</text>
</comment>
<dbReference type="GO" id="GO:0005886">
    <property type="term" value="C:plasma membrane"/>
    <property type="evidence" value="ECO:0007669"/>
    <property type="project" value="TreeGrafter"/>
</dbReference>
<keyword evidence="9" id="KW-1185">Reference proteome</keyword>
<feature type="transmembrane region" description="Helical" evidence="6">
    <location>
        <begin position="756"/>
        <end position="773"/>
    </location>
</feature>
<evidence type="ECO:0000313" key="8">
    <source>
        <dbReference type="EMBL" id="PIG86263.1"/>
    </source>
</evidence>
<keyword evidence="2 6" id="KW-0812">Transmembrane</keyword>
<evidence type="ECO:0000256" key="4">
    <source>
        <dbReference type="ARBA" id="ARBA00023136"/>
    </source>
</evidence>
<feature type="compositionally biased region" description="Polar residues" evidence="5">
    <location>
        <begin position="346"/>
        <end position="358"/>
    </location>
</feature>
<dbReference type="CDD" id="cd17502">
    <property type="entry name" value="MFS_Azr1_MDR_like"/>
    <property type="match status" value="1"/>
</dbReference>
<dbReference type="InterPro" id="IPR011701">
    <property type="entry name" value="MFS"/>
</dbReference>
<sequence length="864" mass="94448">MFFNETFRQVVYLPAGFELLRKQGLHIWEALFVTCASYNRQRNICPGARPYDEGTFFRSFHEENTFAATQPLASSHQQNPFNLPAGDYEFPFSLPLNRNMLETIAGPETNYHSYQVHAMIERRWNRNIIVSEPIRIYKRFSIEESLNWISALNSIDKQWENVAQYSISIPDVNIPFGATFPVKLRLAPLSKCIKLHALTTDVIEQHEVKISAPAAYSAQFNVHFLSSKREHIIFSERHNLDDCMEPESEESDLEWCITKTISLPHDLAACTQDVSSKMMTIKHHVAFTVELLGVGKGLSMIKGTIPFNIYMSPHVISEHGTVRQVHIDGFHNDYVPPPPLMASSMTVETNEQHATSGPSRDEFGESMGRPATTFDAISDRASAGEEAEPATTARFWLLMLNLAAVLILSSVDMNIVATAVPSITTYFHTVADVGWYSSAFRLSQCSFQFVFGKAYQLFSIKRVFLLANAISIAGSLLCGAATTSTMLIVGRAVAGLGSAVLLSGCFVILVQSTPLRRRPMFTGVMGAVEGLATLAAPLLGGAIVQSIGWRWCFYISAPLGAVTLVLTMCCFSDLPKSSDISRMVIRGKVLQLDLVSNLLFIPALTALFLALSWAGTKYSWGSGLVIGLIIAFAVLMAAFIYNQKHRGDAAALPFRIIKRRSVIAGCVFIICGNSTGSVLEYYLPTYYQIVRGYTPAQSGYMMLPIIIAGTIGALIHGFGTSAIGYYAPFMLLASAIMPVAAGLITTFKINTSFAELIIYTAFSGLAYGIGFSGPQNAVQTVLPVEDVPLGTSIMLFAQSFGPAVAIAIAQVLFVNQLSTNLNSLGSDLDGAYLENTGLAQIVTSMPPAKTRDALVTIDKSLIQT</sequence>
<evidence type="ECO:0000256" key="1">
    <source>
        <dbReference type="ARBA" id="ARBA00004141"/>
    </source>
</evidence>
<evidence type="ECO:0000313" key="9">
    <source>
        <dbReference type="Proteomes" id="UP000231358"/>
    </source>
</evidence>
<dbReference type="Pfam" id="PF00339">
    <property type="entry name" value="Arrestin_N"/>
    <property type="match status" value="1"/>
</dbReference>
<keyword evidence="3 6" id="KW-1133">Transmembrane helix</keyword>
<feature type="transmembrane region" description="Helical" evidence="6">
    <location>
        <begin position="553"/>
        <end position="574"/>
    </location>
</feature>
<feature type="region of interest" description="Disordered" evidence="5">
    <location>
        <begin position="346"/>
        <end position="365"/>
    </location>
</feature>
<accession>A0A2G7G0B5</accession>
<gene>
    <name evidence="8" type="ORF">AARAC_004675</name>
</gene>
<dbReference type="Pfam" id="PF02752">
    <property type="entry name" value="Arrestin_C"/>
    <property type="match status" value="1"/>
</dbReference>
<evidence type="ECO:0000259" key="7">
    <source>
        <dbReference type="PROSITE" id="PS50850"/>
    </source>
</evidence>
<feature type="transmembrane region" description="Helical" evidence="6">
    <location>
        <begin position="463"/>
        <end position="482"/>
    </location>
</feature>
<dbReference type="AlphaFoldDB" id="A0A2G7G0B5"/>
<feature type="transmembrane region" description="Helical" evidence="6">
    <location>
        <begin position="793"/>
        <end position="814"/>
    </location>
</feature>
<name>A0A2G7G0B5_9EURO</name>
<feature type="transmembrane region" description="Helical" evidence="6">
    <location>
        <begin position="395"/>
        <end position="417"/>
    </location>
</feature>
<feature type="transmembrane region" description="Helical" evidence="6">
    <location>
        <begin position="723"/>
        <end position="744"/>
    </location>
</feature>
<dbReference type="PANTHER" id="PTHR23501">
    <property type="entry name" value="MAJOR FACILITATOR SUPERFAMILY"/>
    <property type="match status" value="1"/>
</dbReference>
<comment type="subcellular location">
    <subcellularLocation>
        <location evidence="1">Membrane</location>
        <topology evidence="1">Multi-pass membrane protein</topology>
    </subcellularLocation>
</comment>
<feature type="transmembrane region" description="Helical" evidence="6">
    <location>
        <begin position="522"/>
        <end position="547"/>
    </location>
</feature>
<keyword evidence="4 6" id="KW-0472">Membrane</keyword>